<evidence type="ECO:0000256" key="1">
    <source>
        <dbReference type="SAM" id="SignalP"/>
    </source>
</evidence>
<evidence type="ECO:0000313" key="2">
    <source>
        <dbReference type="EMBL" id="CAD7080856.1"/>
    </source>
</evidence>
<dbReference type="Proteomes" id="UP000594454">
    <property type="component" value="Chromosome 2"/>
</dbReference>
<dbReference type="EMBL" id="LR899010">
    <property type="protein sequence ID" value="CAD7080856.1"/>
    <property type="molecule type" value="Genomic_DNA"/>
</dbReference>
<keyword evidence="1" id="KW-0732">Signal</keyword>
<reference evidence="2 3" key="1">
    <citation type="submission" date="2020-11" db="EMBL/GenBank/DDBJ databases">
        <authorList>
            <person name="Wallbank WR R."/>
            <person name="Pardo Diaz C."/>
            <person name="Kozak K."/>
            <person name="Martin S."/>
            <person name="Jiggins C."/>
            <person name="Moest M."/>
            <person name="Warren A I."/>
            <person name="Generalovic N T."/>
            <person name="Byers J.R.P. K."/>
            <person name="Montejo-Kovacevich G."/>
            <person name="Yen C E."/>
        </authorList>
    </citation>
    <scope>NUCLEOTIDE SEQUENCE [LARGE SCALE GENOMIC DNA]</scope>
</reference>
<feature type="chain" id="PRO_5030749806" evidence="1">
    <location>
        <begin position="19"/>
        <end position="107"/>
    </location>
</feature>
<protein>
    <submittedName>
        <fullName evidence="2">Uncharacterized protein</fullName>
    </submittedName>
</protein>
<keyword evidence="3" id="KW-1185">Reference proteome</keyword>
<sequence>MKIAIVVLTVVAAASASAVLPVIGSSLGVAPGLTSIVGPSLAPAISIAPLGTLGSLSPLGSSIAVSTPIIKTGIIGAPAIAPLGLGLGLDTLSSPALIELWKKKRAH</sequence>
<accession>A0A7R8YPL2</accession>
<gene>
    <name evidence="2" type="ORF">HERILL_LOCUS3992</name>
</gene>
<dbReference type="AlphaFoldDB" id="A0A7R8YPL2"/>
<proteinExistence type="predicted"/>
<organism evidence="2 3">
    <name type="scientific">Hermetia illucens</name>
    <name type="common">Black soldier fly</name>
    <dbReference type="NCBI Taxonomy" id="343691"/>
    <lineage>
        <taxon>Eukaryota</taxon>
        <taxon>Metazoa</taxon>
        <taxon>Ecdysozoa</taxon>
        <taxon>Arthropoda</taxon>
        <taxon>Hexapoda</taxon>
        <taxon>Insecta</taxon>
        <taxon>Pterygota</taxon>
        <taxon>Neoptera</taxon>
        <taxon>Endopterygota</taxon>
        <taxon>Diptera</taxon>
        <taxon>Brachycera</taxon>
        <taxon>Stratiomyomorpha</taxon>
        <taxon>Stratiomyidae</taxon>
        <taxon>Hermetiinae</taxon>
        <taxon>Hermetia</taxon>
    </lineage>
</organism>
<evidence type="ECO:0000313" key="3">
    <source>
        <dbReference type="Proteomes" id="UP000594454"/>
    </source>
</evidence>
<name>A0A7R8YPL2_HERIL</name>
<dbReference type="InParanoid" id="A0A7R8YPL2"/>
<feature type="signal peptide" evidence="1">
    <location>
        <begin position="1"/>
        <end position="18"/>
    </location>
</feature>